<name>A0A1X2GB36_9FUNG</name>
<dbReference type="SMART" id="SM00066">
    <property type="entry name" value="GAL4"/>
    <property type="match status" value="1"/>
</dbReference>
<keyword evidence="2" id="KW-0539">Nucleus</keyword>
<evidence type="ECO:0000256" key="2">
    <source>
        <dbReference type="ARBA" id="ARBA00023242"/>
    </source>
</evidence>
<dbReference type="InterPro" id="IPR001138">
    <property type="entry name" value="Zn2Cys6_DnaBD"/>
</dbReference>
<evidence type="ECO:0000256" key="1">
    <source>
        <dbReference type="ARBA" id="ARBA00022723"/>
    </source>
</evidence>
<gene>
    <name evidence="5" type="ORF">DM01DRAFT_1338451</name>
</gene>
<comment type="caution">
    <text evidence="5">The sequence shown here is derived from an EMBL/GenBank/DDBJ whole genome shotgun (WGS) entry which is preliminary data.</text>
</comment>
<protein>
    <recommendedName>
        <fullName evidence="4">Zn(2)-C6 fungal-type domain-containing protein</fullName>
    </recommendedName>
</protein>
<dbReference type="AlphaFoldDB" id="A0A1X2GB36"/>
<dbReference type="PANTHER" id="PTHR47659">
    <property type="entry name" value="ZN(II)2CYS6 TRANSCRIPTION FACTOR (EUROFUNG)-RELATED"/>
    <property type="match status" value="1"/>
</dbReference>
<feature type="compositionally biased region" description="Pro residues" evidence="3">
    <location>
        <begin position="1"/>
        <end position="11"/>
    </location>
</feature>
<feature type="compositionally biased region" description="Low complexity" evidence="3">
    <location>
        <begin position="217"/>
        <end position="232"/>
    </location>
</feature>
<feature type="region of interest" description="Disordered" evidence="3">
    <location>
        <begin position="1"/>
        <end position="25"/>
    </location>
</feature>
<dbReference type="OrthoDB" id="5575144at2759"/>
<feature type="compositionally biased region" description="Low complexity" evidence="3">
    <location>
        <begin position="181"/>
        <end position="199"/>
    </location>
</feature>
<dbReference type="SUPFAM" id="SSF57701">
    <property type="entry name" value="Zn2/Cys6 DNA-binding domain"/>
    <property type="match status" value="1"/>
</dbReference>
<organism evidence="5 6">
    <name type="scientific">Hesseltinella vesiculosa</name>
    <dbReference type="NCBI Taxonomy" id="101127"/>
    <lineage>
        <taxon>Eukaryota</taxon>
        <taxon>Fungi</taxon>
        <taxon>Fungi incertae sedis</taxon>
        <taxon>Mucoromycota</taxon>
        <taxon>Mucoromycotina</taxon>
        <taxon>Mucoromycetes</taxon>
        <taxon>Mucorales</taxon>
        <taxon>Cunninghamellaceae</taxon>
        <taxon>Hesseltinella</taxon>
    </lineage>
</organism>
<sequence>MPHPNGLPPMHNPDGTPVQSAKRKQVKNACTNCQKACKKCDDARPCPRCIKYGIADTCVNSVRKERKKGIKRGPYKRRQKSDGEKPTRKNTSGVADEQYMRNPAPMPAYGFPIGGQYPQPSDPTGYPYYYGKDQVNVQYPAMYNPSMYHPVLMQGENAHQPSHHAYPPSALPPHYGNMVQPHTSSPTSSHATPPTSSAAHHQHLSPEPKAEAMTPVPSASTSSGTSSSPAGSHPEEEPSSRLAQLASLSADALTSQDRHPSTPQH</sequence>
<feature type="domain" description="Zn(2)-C6 fungal-type" evidence="4">
    <location>
        <begin position="29"/>
        <end position="60"/>
    </location>
</feature>
<feature type="compositionally biased region" description="Basic and acidic residues" evidence="3">
    <location>
        <begin position="256"/>
        <end position="265"/>
    </location>
</feature>
<feature type="compositionally biased region" description="Low complexity" evidence="3">
    <location>
        <begin position="240"/>
        <end position="253"/>
    </location>
</feature>
<keyword evidence="1" id="KW-0479">Metal-binding</keyword>
<dbReference type="EMBL" id="MCGT01000028">
    <property type="protein sequence ID" value="ORX48795.1"/>
    <property type="molecule type" value="Genomic_DNA"/>
</dbReference>
<dbReference type="CDD" id="cd00067">
    <property type="entry name" value="GAL4"/>
    <property type="match status" value="1"/>
</dbReference>
<evidence type="ECO:0000256" key="3">
    <source>
        <dbReference type="SAM" id="MobiDB-lite"/>
    </source>
</evidence>
<feature type="compositionally biased region" description="Basic residues" evidence="3">
    <location>
        <begin position="64"/>
        <end position="79"/>
    </location>
</feature>
<dbReference type="GO" id="GO:0000981">
    <property type="term" value="F:DNA-binding transcription factor activity, RNA polymerase II-specific"/>
    <property type="evidence" value="ECO:0007669"/>
    <property type="project" value="InterPro"/>
</dbReference>
<feature type="region of interest" description="Disordered" evidence="3">
    <location>
        <begin position="61"/>
        <end position="117"/>
    </location>
</feature>
<dbReference type="PANTHER" id="PTHR47659:SF7">
    <property type="entry name" value="FUNGAL TRANSCRIPTIONAL REGULATORY PROTEIN, N-TERMINAL DOMAIN-CONTAINING PROTEIN"/>
    <property type="match status" value="1"/>
</dbReference>
<feature type="region of interest" description="Disordered" evidence="3">
    <location>
        <begin position="154"/>
        <end position="265"/>
    </location>
</feature>
<evidence type="ECO:0000259" key="4">
    <source>
        <dbReference type="PROSITE" id="PS50048"/>
    </source>
</evidence>
<reference evidence="5 6" key="1">
    <citation type="submission" date="2016-07" db="EMBL/GenBank/DDBJ databases">
        <title>Pervasive Adenine N6-methylation of Active Genes in Fungi.</title>
        <authorList>
            <consortium name="DOE Joint Genome Institute"/>
            <person name="Mondo S.J."/>
            <person name="Dannebaum R.O."/>
            <person name="Kuo R.C."/>
            <person name="Labutti K."/>
            <person name="Haridas S."/>
            <person name="Kuo A."/>
            <person name="Salamov A."/>
            <person name="Ahrendt S.R."/>
            <person name="Lipzen A."/>
            <person name="Sullivan W."/>
            <person name="Andreopoulos W.B."/>
            <person name="Clum A."/>
            <person name="Lindquist E."/>
            <person name="Daum C."/>
            <person name="Ramamoorthy G.K."/>
            <person name="Gryganskyi A."/>
            <person name="Culley D."/>
            <person name="Magnuson J.K."/>
            <person name="James T.Y."/>
            <person name="O'Malley M.A."/>
            <person name="Stajich J.E."/>
            <person name="Spatafora J.W."/>
            <person name="Visel A."/>
            <person name="Grigoriev I.V."/>
        </authorList>
    </citation>
    <scope>NUCLEOTIDE SEQUENCE [LARGE SCALE GENOMIC DNA]</scope>
    <source>
        <strain evidence="5 6">NRRL 3301</strain>
    </source>
</reference>
<keyword evidence="6" id="KW-1185">Reference proteome</keyword>
<dbReference type="Proteomes" id="UP000242146">
    <property type="component" value="Unassembled WGS sequence"/>
</dbReference>
<dbReference type="GO" id="GO:0008270">
    <property type="term" value="F:zinc ion binding"/>
    <property type="evidence" value="ECO:0007669"/>
    <property type="project" value="InterPro"/>
</dbReference>
<dbReference type="PROSITE" id="PS50048">
    <property type="entry name" value="ZN2_CY6_FUNGAL_2"/>
    <property type="match status" value="1"/>
</dbReference>
<dbReference type="InterPro" id="IPR050335">
    <property type="entry name" value="ERT1_acuK_gluconeogen_tf"/>
</dbReference>
<dbReference type="STRING" id="101127.A0A1X2GB36"/>
<evidence type="ECO:0000313" key="5">
    <source>
        <dbReference type="EMBL" id="ORX48795.1"/>
    </source>
</evidence>
<accession>A0A1X2GB36</accession>
<proteinExistence type="predicted"/>
<dbReference type="InterPro" id="IPR036864">
    <property type="entry name" value="Zn2-C6_fun-type_DNA-bd_sf"/>
</dbReference>
<evidence type="ECO:0000313" key="6">
    <source>
        <dbReference type="Proteomes" id="UP000242146"/>
    </source>
</evidence>